<evidence type="ECO:0000259" key="3">
    <source>
        <dbReference type="Pfam" id="PF00892"/>
    </source>
</evidence>
<dbReference type="EMBL" id="JAUSSU010000003">
    <property type="protein sequence ID" value="MDQ0112008.1"/>
    <property type="molecule type" value="Genomic_DNA"/>
</dbReference>
<dbReference type="Proteomes" id="UP001229346">
    <property type="component" value="Unassembled WGS sequence"/>
</dbReference>
<proteinExistence type="inferred from homology"/>
<sequence length="104" mass="11726">MYNPASMIKSKGRELAYLLAVINAVVIGISFLFVKMTLDYASPFDTLTYRFAAAFAILFIPIMLGLVKLKYRGKPLYKLLLLSTMYPLGFFALQAFGPWSSEKK</sequence>
<evidence type="ECO:0000313" key="4">
    <source>
        <dbReference type="EMBL" id="MDQ0112008.1"/>
    </source>
</evidence>
<reference evidence="4 5" key="1">
    <citation type="submission" date="2023-07" db="EMBL/GenBank/DDBJ databases">
        <title>Sorghum-associated microbial communities from plants grown in Nebraska, USA.</title>
        <authorList>
            <person name="Schachtman D."/>
        </authorList>
    </citation>
    <scope>NUCLEOTIDE SEQUENCE [LARGE SCALE GENOMIC DNA]</scope>
    <source>
        <strain evidence="4 5">CC482</strain>
    </source>
</reference>
<dbReference type="InterPro" id="IPR000620">
    <property type="entry name" value="EamA_dom"/>
</dbReference>
<keyword evidence="2" id="KW-0812">Transmembrane</keyword>
<comment type="similarity">
    <text evidence="1">Belongs to the EamA transporter family.</text>
</comment>
<feature type="transmembrane region" description="Helical" evidence="2">
    <location>
        <begin position="47"/>
        <end position="67"/>
    </location>
</feature>
<feature type="transmembrane region" description="Helical" evidence="2">
    <location>
        <begin position="79"/>
        <end position="99"/>
    </location>
</feature>
<evidence type="ECO:0000313" key="5">
    <source>
        <dbReference type="Proteomes" id="UP001229346"/>
    </source>
</evidence>
<evidence type="ECO:0000256" key="1">
    <source>
        <dbReference type="ARBA" id="ARBA00007362"/>
    </source>
</evidence>
<comment type="caution">
    <text evidence="4">The sequence shown here is derived from an EMBL/GenBank/DDBJ whole genome shotgun (WGS) entry which is preliminary data.</text>
</comment>
<feature type="domain" description="EamA" evidence="3">
    <location>
        <begin position="16"/>
        <end position="94"/>
    </location>
</feature>
<dbReference type="Pfam" id="PF00892">
    <property type="entry name" value="EamA"/>
    <property type="match status" value="1"/>
</dbReference>
<evidence type="ECO:0000256" key="2">
    <source>
        <dbReference type="SAM" id="Phobius"/>
    </source>
</evidence>
<organism evidence="4 5">
    <name type="scientific">Paenibacillus harenae</name>
    <dbReference type="NCBI Taxonomy" id="306543"/>
    <lineage>
        <taxon>Bacteria</taxon>
        <taxon>Bacillati</taxon>
        <taxon>Bacillota</taxon>
        <taxon>Bacilli</taxon>
        <taxon>Bacillales</taxon>
        <taxon>Paenibacillaceae</taxon>
        <taxon>Paenibacillus</taxon>
    </lineage>
</organism>
<feature type="transmembrane region" description="Helical" evidence="2">
    <location>
        <begin position="15"/>
        <end position="35"/>
    </location>
</feature>
<keyword evidence="2" id="KW-0472">Membrane</keyword>
<protein>
    <submittedName>
        <fullName evidence="4">Drug/metabolite transporter (DMT)-like permease</fullName>
    </submittedName>
</protein>
<keyword evidence="5" id="KW-1185">Reference proteome</keyword>
<name>A0ABT9TXF6_PAEHA</name>
<accession>A0ABT9TXF6</accession>
<gene>
    <name evidence="4" type="ORF">J2T15_001443</name>
</gene>
<keyword evidence="2" id="KW-1133">Transmembrane helix</keyword>